<evidence type="ECO:0000313" key="3">
    <source>
        <dbReference type="Proteomes" id="UP000520198"/>
    </source>
</evidence>
<dbReference type="EMBL" id="JABWDU010000003">
    <property type="protein sequence ID" value="NVD39923.1"/>
    <property type="molecule type" value="Genomic_DNA"/>
</dbReference>
<organism evidence="2 3">
    <name type="scientific">Ensifer oleiphilus</name>
    <dbReference type="NCBI Taxonomy" id="2742698"/>
    <lineage>
        <taxon>Bacteria</taxon>
        <taxon>Pseudomonadati</taxon>
        <taxon>Pseudomonadota</taxon>
        <taxon>Alphaproteobacteria</taxon>
        <taxon>Hyphomicrobiales</taxon>
        <taxon>Rhizobiaceae</taxon>
        <taxon>Sinorhizobium/Ensifer group</taxon>
        <taxon>Ensifer</taxon>
    </lineage>
</organism>
<dbReference type="SUPFAM" id="SSF55729">
    <property type="entry name" value="Acyl-CoA N-acyltransferases (Nat)"/>
    <property type="match status" value="1"/>
</dbReference>
<evidence type="ECO:0000259" key="1">
    <source>
        <dbReference type="PROSITE" id="PS51186"/>
    </source>
</evidence>
<dbReference type="AlphaFoldDB" id="A0A7Y6Q6E4"/>
<evidence type="ECO:0000313" key="2">
    <source>
        <dbReference type="EMBL" id="NVD39923.1"/>
    </source>
</evidence>
<dbReference type="CDD" id="cd04301">
    <property type="entry name" value="NAT_SF"/>
    <property type="match status" value="1"/>
</dbReference>
<keyword evidence="2" id="KW-0808">Transferase</keyword>
<dbReference type="InterPro" id="IPR000182">
    <property type="entry name" value="GNAT_dom"/>
</dbReference>
<dbReference type="Pfam" id="PF00583">
    <property type="entry name" value="Acetyltransf_1"/>
    <property type="match status" value="1"/>
</dbReference>
<dbReference type="GO" id="GO:0016747">
    <property type="term" value="F:acyltransferase activity, transferring groups other than amino-acyl groups"/>
    <property type="evidence" value="ECO:0007669"/>
    <property type="project" value="InterPro"/>
</dbReference>
<keyword evidence="3" id="KW-1185">Reference proteome</keyword>
<dbReference type="Gene3D" id="3.40.630.30">
    <property type="match status" value="1"/>
</dbReference>
<reference evidence="2 3" key="1">
    <citation type="submission" date="2020-06" db="EMBL/GenBank/DDBJ databases">
        <authorList>
            <person name="Grouzdev D.S."/>
        </authorList>
    </citation>
    <scope>NUCLEOTIDE SEQUENCE [LARGE SCALE GENOMIC DNA]</scope>
    <source>
        <strain evidence="2 3">HO-A22</strain>
    </source>
</reference>
<dbReference type="Proteomes" id="UP000520198">
    <property type="component" value="Unassembled WGS sequence"/>
</dbReference>
<feature type="domain" description="N-acetyltransferase" evidence="1">
    <location>
        <begin position="13"/>
        <end position="166"/>
    </location>
</feature>
<comment type="caution">
    <text evidence="2">The sequence shown here is derived from an EMBL/GenBank/DDBJ whole genome shotgun (WGS) entry which is preliminary data.</text>
</comment>
<protein>
    <submittedName>
        <fullName evidence="2">GNAT family N-acetyltransferase</fullName>
    </submittedName>
</protein>
<dbReference type="PROSITE" id="PS51186">
    <property type="entry name" value="GNAT"/>
    <property type="match status" value="1"/>
</dbReference>
<dbReference type="InterPro" id="IPR016181">
    <property type="entry name" value="Acyl_CoA_acyltransferase"/>
</dbReference>
<gene>
    <name evidence="2" type="ORF">HT585_13735</name>
</gene>
<proteinExistence type="predicted"/>
<accession>A0A7Y6Q6E4</accession>
<name>A0A7Y6Q6E4_9HYPH</name>
<sequence>MEANLTTRSGLHLRVRRAVPQDEALVADFFAHVTPEDLSFRFLSGMKDVSHERLKAMTCADDPMVVNFLALSPSNLLVAVGSLAIDESLRHGEVALSVRSDHKHLGIGWELLSHVARYAEGRQLKSIQCVESRANRSAITLELEMGFQITQFPDDPTLVLVRRELHPGT</sequence>